<sequence length="59" mass="6472">MRFIEAKSRYNAVNAAKAGGDDSILVRRYARGDGDSFDLASAAVARINHNFTNGMEHEN</sequence>
<dbReference type="RefSeq" id="WP_163096606.1">
    <property type="nucleotide sequence ID" value="NZ_CP127523.1"/>
</dbReference>
<evidence type="ECO:0000313" key="1">
    <source>
        <dbReference type="EMBL" id="NDU41753.1"/>
    </source>
</evidence>
<dbReference type="AlphaFoldDB" id="A0A845U4B8"/>
<dbReference type="EMBL" id="WNJL01000014">
    <property type="protein sequence ID" value="NDU41753.1"/>
    <property type="molecule type" value="Genomic_DNA"/>
</dbReference>
<organism evidence="1">
    <name type="scientific">Acidithiobacillus ferrianus</name>
    <dbReference type="NCBI Taxonomy" id="2678518"/>
    <lineage>
        <taxon>Bacteria</taxon>
        <taxon>Pseudomonadati</taxon>
        <taxon>Pseudomonadota</taxon>
        <taxon>Acidithiobacillia</taxon>
        <taxon>Acidithiobacillales</taxon>
        <taxon>Acidithiobacillaceae</taxon>
        <taxon>Acidithiobacillus</taxon>
    </lineage>
</organism>
<accession>A0A845U4B8</accession>
<name>A0A845U4B8_9PROT</name>
<gene>
    <name evidence="1" type="ORF">GL267_03555</name>
</gene>
<protein>
    <submittedName>
        <fullName evidence="1">Uncharacterized protein</fullName>
    </submittedName>
</protein>
<proteinExistence type="predicted"/>
<reference evidence="1" key="1">
    <citation type="submission" date="2019-11" db="EMBL/GenBank/DDBJ databases">
        <title>Acidithiobacillus ferrianus sp. nov.: a facultatively anaerobic and extremely acidophilic chemolithoautotroph.</title>
        <authorList>
            <person name="Norris P.R."/>
            <person name="Falagan C."/>
            <person name="Moya-Beltran A."/>
            <person name="Castro M."/>
            <person name="Quatrini R."/>
            <person name="Johnson D.B."/>
        </authorList>
    </citation>
    <scope>NUCLEOTIDE SEQUENCE [LARGE SCALE GENOMIC DNA]</scope>
    <source>
        <strain evidence="1">MG</strain>
    </source>
</reference>
<comment type="caution">
    <text evidence="1">The sequence shown here is derived from an EMBL/GenBank/DDBJ whole genome shotgun (WGS) entry which is preliminary data.</text>
</comment>